<comment type="caution">
    <text evidence="4">The sequence shown here is derived from an EMBL/GenBank/DDBJ whole genome shotgun (WGS) entry which is preliminary data.</text>
</comment>
<evidence type="ECO:0000313" key="4">
    <source>
        <dbReference type="EMBL" id="KAJ9542727.1"/>
    </source>
</evidence>
<feature type="region of interest" description="Disordered" evidence="2">
    <location>
        <begin position="398"/>
        <end position="439"/>
    </location>
</feature>
<name>A0AA38T0T9_9ASTR</name>
<dbReference type="AlphaFoldDB" id="A0AA38T0T9"/>
<feature type="compositionally biased region" description="Polar residues" evidence="2">
    <location>
        <begin position="415"/>
        <end position="426"/>
    </location>
</feature>
<evidence type="ECO:0000313" key="5">
    <source>
        <dbReference type="Proteomes" id="UP001172457"/>
    </source>
</evidence>
<dbReference type="InterPro" id="IPR012677">
    <property type="entry name" value="Nucleotide-bd_a/b_plait_sf"/>
</dbReference>
<reference evidence="4" key="1">
    <citation type="submission" date="2023-03" db="EMBL/GenBank/DDBJ databases">
        <title>Chromosome-scale reference genome and RAD-based genetic map of yellow starthistle (Centaurea solstitialis) reveal putative structural variation and QTLs associated with invader traits.</title>
        <authorList>
            <person name="Reatini B."/>
            <person name="Cang F.A."/>
            <person name="Jiang Q."/>
            <person name="Mckibben M.T.W."/>
            <person name="Barker M.S."/>
            <person name="Rieseberg L.H."/>
            <person name="Dlugosch K.M."/>
        </authorList>
    </citation>
    <scope>NUCLEOTIDE SEQUENCE</scope>
    <source>
        <strain evidence="4">CAN-66</strain>
        <tissue evidence="4">Leaf</tissue>
    </source>
</reference>
<keyword evidence="5" id="KW-1185">Reference proteome</keyword>
<dbReference type="GO" id="GO:0003723">
    <property type="term" value="F:RNA binding"/>
    <property type="evidence" value="ECO:0007669"/>
    <property type="project" value="UniProtKB-UniRule"/>
</dbReference>
<feature type="compositionally biased region" description="Polar residues" evidence="2">
    <location>
        <begin position="495"/>
        <end position="507"/>
    </location>
</feature>
<accession>A0AA38T0T9</accession>
<feature type="compositionally biased region" description="Low complexity" evidence="2">
    <location>
        <begin position="524"/>
        <end position="541"/>
    </location>
</feature>
<feature type="domain" description="RRM" evidence="3">
    <location>
        <begin position="54"/>
        <end position="131"/>
    </location>
</feature>
<dbReference type="Proteomes" id="UP001172457">
    <property type="component" value="Chromosome 7"/>
</dbReference>
<keyword evidence="1" id="KW-0694">RNA-binding</keyword>
<dbReference type="SMART" id="SM00360">
    <property type="entry name" value="RRM"/>
    <property type="match status" value="1"/>
</dbReference>
<dbReference type="SUPFAM" id="SSF54928">
    <property type="entry name" value="RNA-binding domain, RBD"/>
    <property type="match status" value="1"/>
</dbReference>
<feature type="region of interest" description="Disordered" evidence="2">
    <location>
        <begin position="132"/>
        <end position="152"/>
    </location>
</feature>
<evidence type="ECO:0000256" key="2">
    <source>
        <dbReference type="SAM" id="MobiDB-lite"/>
    </source>
</evidence>
<dbReference type="Gene3D" id="3.30.70.330">
    <property type="match status" value="1"/>
</dbReference>
<dbReference type="EMBL" id="JARYMX010000007">
    <property type="protein sequence ID" value="KAJ9542727.1"/>
    <property type="molecule type" value="Genomic_DNA"/>
</dbReference>
<protein>
    <recommendedName>
        <fullName evidence="3">RRM domain-containing protein</fullName>
    </recommendedName>
</protein>
<evidence type="ECO:0000259" key="3">
    <source>
        <dbReference type="PROSITE" id="PS50102"/>
    </source>
</evidence>
<proteinExistence type="predicted"/>
<evidence type="ECO:0000256" key="1">
    <source>
        <dbReference type="PROSITE-ProRule" id="PRU00176"/>
    </source>
</evidence>
<dbReference type="Pfam" id="PF00076">
    <property type="entry name" value="RRM_1"/>
    <property type="match status" value="1"/>
</dbReference>
<sequence length="569" mass="64906">MNGRRRVGAWKKTGHRQVDARREFRLREDQSRSREDDWQTVERKKAKKDTRRIYNFFFTRFPDCWNEEALFNMFLRYGKATNLFLAKKRTKRGTRFGFVSFETSGDWRTLEKSLQGIQIGEKRLVINREKYAQNAKSRNRGDSQEKYRSSDFRQGETYKRATHKEGLKLHNWSKNTVDGRSFKEAVLGTASKGYKEKEELVVHAAIDADKFERLHRCWAGRMKNIDCLRNIHKILKEDGVGACKIQYVGGLHVLCEWPSIDAAMQSLEANKETLNSWFAEVKMWDKESIFKGRLTWLDLEGLPVEAWSEVTIHNIASAFGNVLEVDPPLFDGSMSNTLGALIHTETMEDINTVVKVKVLNKSCKIKVFEQQNRAIFFGILDRSQSELASRLDVDDVSSEGISDSFSEEHYEPSPVRNSGNGQSQREGSGRGADSLEPENVVDVPEELIGETAHAKVKENYKGHSQNMVGQSKGPEVEVTTGFVNKESDPSPFINMPNSKRSNLSCSRPTRENKSKGFCFFGQHSSEVSSSNSRNSTESWQSKQTKDFGRILGVKYEGKKSLDGSNRQMP</sequence>
<gene>
    <name evidence="4" type="ORF">OSB04_029233</name>
</gene>
<feature type="region of interest" description="Disordered" evidence="2">
    <location>
        <begin position="483"/>
        <end position="569"/>
    </location>
</feature>
<dbReference type="InterPro" id="IPR035979">
    <property type="entry name" value="RBD_domain_sf"/>
</dbReference>
<organism evidence="4 5">
    <name type="scientific">Centaurea solstitialis</name>
    <name type="common">yellow star-thistle</name>
    <dbReference type="NCBI Taxonomy" id="347529"/>
    <lineage>
        <taxon>Eukaryota</taxon>
        <taxon>Viridiplantae</taxon>
        <taxon>Streptophyta</taxon>
        <taxon>Embryophyta</taxon>
        <taxon>Tracheophyta</taxon>
        <taxon>Spermatophyta</taxon>
        <taxon>Magnoliopsida</taxon>
        <taxon>eudicotyledons</taxon>
        <taxon>Gunneridae</taxon>
        <taxon>Pentapetalae</taxon>
        <taxon>asterids</taxon>
        <taxon>campanulids</taxon>
        <taxon>Asterales</taxon>
        <taxon>Asteraceae</taxon>
        <taxon>Carduoideae</taxon>
        <taxon>Cardueae</taxon>
        <taxon>Centaureinae</taxon>
        <taxon>Centaurea</taxon>
    </lineage>
</organism>
<dbReference type="PROSITE" id="PS50102">
    <property type="entry name" value="RRM"/>
    <property type="match status" value="1"/>
</dbReference>
<feature type="compositionally biased region" description="Basic and acidic residues" evidence="2">
    <location>
        <begin position="139"/>
        <end position="152"/>
    </location>
</feature>
<dbReference type="InterPro" id="IPR000504">
    <property type="entry name" value="RRM_dom"/>
</dbReference>